<name>A0ABU4WCV9_9FUSO</name>
<keyword evidence="2" id="KW-1185">Reference proteome</keyword>
<dbReference type="Proteomes" id="UP001279681">
    <property type="component" value="Unassembled WGS sequence"/>
</dbReference>
<evidence type="ECO:0000313" key="2">
    <source>
        <dbReference type="Proteomes" id="UP001279681"/>
    </source>
</evidence>
<dbReference type="EMBL" id="JAVIKH010000017">
    <property type="protein sequence ID" value="MDX8336995.1"/>
    <property type="molecule type" value="Genomic_DNA"/>
</dbReference>
<evidence type="ECO:0000313" key="1">
    <source>
        <dbReference type="EMBL" id="MDX8336995.1"/>
    </source>
</evidence>
<accession>A0ABU4WCV9</accession>
<dbReference type="RefSeq" id="WP_320314346.1">
    <property type="nucleotide sequence ID" value="NZ_JAVIKH010000017.1"/>
</dbReference>
<gene>
    <name evidence="1" type="ORF">RFV38_10885</name>
</gene>
<organism evidence="1 2">
    <name type="scientific">Candidatus Cetobacterium colombiensis</name>
    <dbReference type="NCBI Taxonomy" id="3073100"/>
    <lineage>
        <taxon>Bacteria</taxon>
        <taxon>Fusobacteriati</taxon>
        <taxon>Fusobacteriota</taxon>
        <taxon>Fusobacteriia</taxon>
        <taxon>Fusobacteriales</taxon>
        <taxon>Fusobacteriaceae</taxon>
        <taxon>Cetobacterium</taxon>
    </lineage>
</organism>
<sequence>MFSRLKQGYRCLFLKFDKNNENEIKNILSQKEFEIFSEMGDYDKLHSFLIYKKCKENGILKDNKNYLKLALLHDCGKGNVTLFRRVKKVLIGDKKLEKHPENAFERLKEINIDLAILCRDHHKKSVEDKMKLFQEFDDE</sequence>
<protein>
    <submittedName>
        <fullName evidence="1">Phosphohydrolase</fullName>
    </submittedName>
</protein>
<proteinExistence type="predicted"/>
<reference evidence="2" key="1">
    <citation type="submission" date="2023-07" db="EMBL/GenBank/DDBJ databases">
        <authorList>
            <person name="Colorado M.A."/>
            <person name="Villamil L.M."/>
            <person name="Melo J.F."/>
            <person name="Rodriguez J.A."/>
            <person name="Ruiz R.Y."/>
        </authorList>
    </citation>
    <scope>NUCLEOTIDE SEQUENCE [LARGE SCALE GENOMIC DNA]</scope>
    <source>
        <strain evidence="2">C33</strain>
    </source>
</reference>
<comment type="caution">
    <text evidence="1">The sequence shown here is derived from an EMBL/GenBank/DDBJ whole genome shotgun (WGS) entry which is preliminary data.</text>
</comment>